<keyword evidence="5" id="KW-0560">Oxidoreductase</keyword>
<dbReference type="SUPFAM" id="SSF51735">
    <property type="entry name" value="NAD(P)-binding Rossmann-fold domains"/>
    <property type="match status" value="1"/>
</dbReference>
<evidence type="ECO:0000256" key="2">
    <source>
        <dbReference type="ARBA" id="ARBA00022571"/>
    </source>
</evidence>
<evidence type="ECO:0000259" key="6">
    <source>
        <dbReference type="SMART" id="SM00859"/>
    </source>
</evidence>
<dbReference type="CDD" id="cd17896">
    <property type="entry name" value="AGPR_2_N"/>
    <property type="match status" value="1"/>
</dbReference>
<evidence type="ECO:0000313" key="8">
    <source>
        <dbReference type="Proteomes" id="UP000198535"/>
    </source>
</evidence>
<evidence type="ECO:0000256" key="4">
    <source>
        <dbReference type="ARBA" id="ARBA00022857"/>
    </source>
</evidence>
<dbReference type="RefSeq" id="WP_091937633.1">
    <property type="nucleotide sequence ID" value="NZ_FOUJ01000006.1"/>
</dbReference>
<keyword evidence="8" id="KW-1185">Reference proteome</keyword>
<dbReference type="EMBL" id="FOUJ01000006">
    <property type="protein sequence ID" value="SFM84974.1"/>
    <property type="molecule type" value="Genomic_DNA"/>
</dbReference>
<accession>A0A1I4U7M8</accession>
<keyword evidence="2" id="KW-0055">Arginine biosynthesis</keyword>
<dbReference type="SMART" id="SM00859">
    <property type="entry name" value="Semialdhyde_dh"/>
    <property type="match status" value="1"/>
</dbReference>
<evidence type="ECO:0000256" key="1">
    <source>
        <dbReference type="ARBA" id="ARBA00022490"/>
    </source>
</evidence>
<dbReference type="InterPro" id="IPR010136">
    <property type="entry name" value="AGPR_type-2"/>
</dbReference>
<dbReference type="STRING" id="487685.SAMN04488696_2609"/>
<evidence type="ECO:0000313" key="7">
    <source>
        <dbReference type="EMBL" id="SFM84974.1"/>
    </source>
</evidence>
<evidence type="ECO:0000256" key="5">
    <source>
        <dbReference type="ARBA" id="ARBA00023002"/>
    </source>
</evidence>
<dbReference type="InterPro" id="IPR058924">
    <property type="entry name" value="AGPR_dimerisation_dom"/>
</dbReference>
<dbReference type="Proteomes" id="UP000198535">
    <property type="component" value="Unassembled WGS sequence"/>
</dbReference>
<evidence type="ECO:0000256" key="3">
    <source>
        <dbReference type="ARBA" id="ARBA00022605"/>
    </source>
</evidence>
<keyword evidence="4" id="KW-0521">NADP</keyword>
<dbReference type="Pfam" id="PF01118">
    <property type="entry name" value="Semialdhyde_dh"/>
    <property type="match status" value="1"/>
</dbReference>
<dbReference type="Pfam" id="PF22698">
    <property type="entry name" value="Semialdhyde_dhC_1"/>
    <property type="match status" value="1"/>
</dbReference>
<keyword evidence="1" id="KW-0963">Cytoplasm</keyword>
<dbReference type="GO" id="GO:0003942">
    <property type="term" value="F:N-acetyl-gamma-glutamyl-phosphate reductase activity"/>
    <property type="evidence" value="ECO:0007669"/>
    <property type="project" value="InterPro"/>
</dbReference>
<proteinExistence type="predicted"/>
<keyword evidence="3" id="KW-0028">Amino-acid biosynthesis</keyword>
<dbReference type="GO" id="GO:0006526">
    <property type="term" value="P:L-arginine biosynthetic process"/>
    <property type="evidence" value="ECO:0007669"/>
    <property type="project" value="UniProtKB-KW"/>
</dbReference>
<reference evidence="8" key="1">
    <citation type="submission" date="2016-10" db="EMBL/GenBank/DDBJ databases">
        <authorList>
            <person name="Varghese N."/>
            <person name="Submissions S."/>
        </authorList>
    </citation>
    <scope>NUCLEOTIDE SEQUENCE [LARGE SCALE GENOMIC DNA]</scope>
    <source>
        <strain evidence="8">Mob M</strain>
    </source>
</reference>
<dbReference type="PANTHER" id="PTHR32338:SF10">
    <property type="entry name" value="N-ACETYL-GAMMA-GLUTAMYL-PHOSPHATE REDUCTASE, CHLOROPLASTIC-RELATED"/>
    <property type="match status" value="1"/>
</dbReference>
<dbReference type="NCBIfam" id="TIGR01851">
    <property type="entry name" value="argC_other"/>
    <property type="match status" value="1"/>
</dbReference>
<dbReference type="GO" id="GO:0051287">
    <property type="term" value="F:NAD binding"/>
    <property type="evidence" value="ECO:0007669"/>
    <property type="project" value="InterPro"/>
</dbReference>
<dbReference type="InterPro" id="IPR050085">
    <property type="entry name" value="AGPR"/>
</dbReference>
<gene>
    <name evidence="7" type="ORF">SAMN04488696_2609</name>
</gene>
<organism evidence="7 8">
    <name type="scientific">Methanolobus profundi</name>
    <dbReference type="NCBI Taxonomy" id="487685"/>
    <lineage>
        <taxon>Archaea</taxon>
        <taxon>Methanobacteriati</taxon>
        <taxon>Methanobacteriota</taxon>
        <taxon>Stenosarchaea group</taxon>
        <taxon>Methanomicrobia</taxon>
        <taxon>Methanosarcinales</taxon>
        <taxon>Methanosarcinaceae</taxon>
        <taxon>Methanolobus</taxon>
    </lineage>
</organism>
<dbReference type="CDD" id="cd23935">
    <property type="entry name" value="AGPR_2_C"/>
    <property type="match status" value="1"/>
</dbReference>
<name>A0A1I4U7M8_9EURY</name>
<dbReference type="SUPFAM" id="SSF55347">
    <property type="entry name" value="Glyceraldehyde-3-phosphate dehydrogenase-like, C-terminal domain"/>
    <property type="match status" value="1"/>
</dbReference>
<dbReference type="Gene3D" id="3.30.360.10">
    <property type="entry name" value="Dihydrodipicolinate Reductase, domain 2"/>
    <property type="match status" value="1"/>
</dbReference>
<protein>
    <submittedName>
        <fullName evidence="7">N-acetyl-gamma-glutamyl-phosphate reductase</fullName>
    </submittedName>
</protein>
<sequence>MYKIYVDGQHGTTGLLVNERLAKHPQVEILEIPYEERHNRELRTQLLNEADLVFLCLPDEAVEDTVGLITDPNTKIIDASTANRINEAWAYGLPELSSEHREKIIGASKVSNPGCHATASIAALYPLVKEGIVSRETAVPLFSITGYTGGGKQMIATYETTEERAYKAPRQYALGLTHKHVPEIMVHSGLNVKPILMPVVSNFPRGLAATLPLSVNGLEKPVTKNELYELYQKYYGDSIFIRVHVPDEADDLVDNAFDVQGSNDTNYLDLYIYGNDNQIQVISRLDNLGKGASGAAIQNMNIMLGMDETTGLL</sequence>
<dbReference type="AlphaFoldDB" id="A0A1I4U7M8"/>
<dbReference type="Gene3D" id="3.40.50.720">
    <property type="entry name" value="NAD(P)-binding Rossmann-like Domain"/>
    <property type="match status" value="1"/>
</dbReference>
<dbReference type="InterPro" id="IPR000534">
    <property type="entry name" value="Semialdehyde_DH_NAD-bd"/>
</dbReference>
<dbReference type="OrthoDB" id="372053at2157"/>
<dbReference type="PANTHER" id="PTHR32338">
    <property type="entry name" value="N-ACETYL-GAMMA-GLUTAMYL-PHOSPHATE REDUCTASE, CHLOROPLASTIC-RELATED-RELATED"/>
    <property type="match status" value="1"/>
</dbReference>
<feature type="domain" description="Semialdehyde dehydrogenase NAD-binding" evidence="6">
    <location>
        <begin position="3"/>
        <end position="104"/>
    </location>
</feature>
<dbReference type="InterPro" id="IPR036291">
    <property type="entry name" value="NAD(P)-bd_dom_sf"/>
</dbReference>
<dbReference type="GO" id="GO:0005737">
    <property type="term" value="C:cytoplasm"/>
    <property type="evidence" value="ECO:0007669"/>
    <property type="project" value="InterPro"/>
</dbReference>